<dbReference type="SUPFAM" id="SSF109854">
    <property type="entry name" value="DinB/YfiT-like putative metalloenzymes"/>
    <property type="match status" value="1"/>
</dbReference>
<comment type="caution">
    <text evidence="4">The sequence shown here is derived from an EMBL/GenBank/DDBJ whole genome shotgun (WGS) entry which is preliminary data.</text>
</comment>
<dbReference type="PANTHER" id="PTHR37302">
    <property type="entry name" value="SLR1116 PROTEIN"/>
    <property type="match status" value="1"/>
</dbReference>
<evidence type="ECO:0000256" key="1">
    <source>
        <dbReference type="ARBA" id="ARBA00008635"/>
    </source>
</evidence>
<dbReference type="RefSeq" id="WP_110839810.1">
    <property type="nucleotide sequence ID" value="NZ_QJVJ01000004.1"/>
</dbReference>
<name>A0A2V5KY65_9BACL</name>
<dbReference type="PANTHER" id="PTHR37302:SF3">
    <property type="entry name" value="DAMAGE-INDUCIBLE PROTEIN DINB"/>
    <property type="match status" value="1"/>
</dbReference>
<evidence type="ECO:0000256" key="2">
    <source>
        <dbReference type="ARBA" id="ARBA00022723"/>
    </source>
</evidence>
<dbReference type="OrthoDB" id="9811413at2"/>
<dbReference type="Proteomes" id="UP000247476">
    <property type="component" value="Unassembled WGS sequence"/>
</dbReference>
<dbReference type="EMBL" id="QJVJ01000004">
    <property type="protein sequence ID" value="PYI54816.1"/>
    <property type="molecule type" value="Genomic_DNA"/>
</dbReference>
<evidence type="ECO:0000313" key="5">
    <source>
        <dbReference type="Proteomes" id="UP000247476"/>
    </source>
</evidence>
<feature type="binding site" evidence="3">
    <location>
        <position position="125"/>
    </location>
    <ligand>
        <name>a divalent metal cation</name>
        <dbReference type="ChEBI" id="CHEBI:60240"/>
    </ligand>
</feature>
<evidence type="ECO:0000256" key="3">
    <source>
        <dbReference type="PIRSR" id="PIRSR607837-1"/>
    </source>
</evidence>
<comment type="similarity">
    <text evidence="1">Belongs to the DinB family.</text>
</comment>
<accession>A0A2V5KY65</accession>
<keyword evidence="2 3" id="KW-0479">Metal-binding</keyword>
<dbReference type="InterPro" id="IPR007837">
    <property type="entry name" value="DinB"/>
</dbReference>
<dbReference type="InterPro" id="IPR034660">
    <property type="entry name" value="DinB/YfiT-like"/>
</dbReference>
<feature type="binding site" evidence="3">
    <location>
        <position position="38"/>
    </location>
    <ligand>
        <name>a divalent metal cation</name>
        <dbReference type="ChEBI" id="CHEBI:60240"/>
    </ligand>
</feature>
<proteinExistence type="inferred from homology"/>
<dbReference type="Gene3D" id="1.20.120.450">
    <property type="entry name" value="dinb family like domain"/>
    <property type="match status" value="1"/>
</dbReference>
<feature type="binding site" evidence="3">
    <location>
        <position position="121"/>
    </location>
    <ligand>
        <name>a divalent metal cation</name>
        <dbReference type="ChEBI" id="CHEBI:60240"/>
    </ligand>
</feature>
<reference evidence="4 5" key="1">
    <citation type="submission" date="2018-05" db="EMBL/GenBank/DDBJ databases">
        <title>Paenibacillus flagellatus sp. nov., isolated from selenium mineral soil.</title>
        <authorList>
            <person name="Dai X."/>
        </authorList>
    </citation>
    <scope>NUCLEOTIDE SEQUENCE [LARGE SCALE GENOMIC DNA]</scope>
    <source>
        <strain evidence="4 5">DXL2</strain>
    </source>
</reference>
<protein>
    <submittedName>
        <fullName evidence="4">Damage-inducible protein DinB</fullName>
    </submittedName>
</protein>
<keyword evidence="5" id="KW-1185">Reference proteome</keyword>
<dbReference type="GO" id="GO:0046872">
    <property type="term" value="F:metal ion binding"/>
    <property type="evidence" value="ECO:0007669"/>
    <property type="project" value="UniProtKB-KW"/>
</dbReference>
<evidence type="ECO:0000313" key="4">
    <source>
        <dbReference type="EMBL" id="PYI54816.1"/>
    </source>
</evidence>
<dbReference type="Pfam" id="PF05163">
    <property type="entry name" value="DinB"/>
    <property type="match status" value="1"/>
</dbReference>
<organism evidence="4 5">
    <name type="scientific">Paenibacillus flagellatus</name>
    <dbReference type="NCBI Taxonomy" id="2211139"/>
    <lineage>
        <taxon>Bacteria</taxon>
        <taxon>Bacillati</taxon>
        <taxon>Bacillota</taxon>
        <taxon>Bacilli</taxon>
        <taxon>Bacillales</taxon>
        <taxon>Paenibacillaceae</taxon>
        <taxon>Paenibacillus</taxon>
    </lineage>
</organism>
<sequence>METIRRLFGHMRWADETILTALDRQSPADSENAKLFRHVLIAERVWLTRLEGNDSSGFVLWADEADLTELKKLARNNADGYDAYVARLTEQRLDEIVTYRNMSGVPFRTSVRDILLQVALHGQYHRGQINRALRQQSLEPVNVDYITYERTIGSATREG</sequence>
<gene>
    <name evidence="4" type="ORF">DLM86_09685</name>
</gene>
<dbReference type="AlphaFoldDB" id="A0A2V5KY65"/>